<dbReference type="EMBL" id="CAJJDN010000003">
    <property type="protein sequence ID" value="CAD8048777.1"/>
    <property type="molecule type" value="Genomic_DNA"/>
</dbReference>
<evidence type="ECO:0000313" key="2">
    <source>
        <dbReference type="Proteomes" id="UP000692954"/>
    </source>
</evidence>
<sequence length="179" mass="21408">MLRDLYDFLSQNTETTDAEPNYHKFVLNKTKLSKPNPYAYKIEYHRQRKNSQAFGSSAERSKEEFKLPPLLSYEISYSQVDVNIPKVRIQQKNNNQSNTRFTTESNIHMVRKSKKSKSLRIENINQRQHLRQFPLEFERPNEYIPSHPFQPMSNIELQELFQSLLSKHKVHKPINSWDR</sequence>
<organism evidence="1 2">
    <name type="scientific">Paramecium sonneborni</name>
    <dbReference type="NCBI Taxonomy" id="65129"/>
    <lineage>
        <taxon>Eukaryota</taxon>
        <taxon>Sar</taxon>
        <taxon>Alveolata</taxon>
        <taxon>Ciliophora</taxon>
        <taxon>Intramacronucleata</taxon>
        <taxon>Oligohymenophorea</taxon>
        <taxon>Peniculida</taxon>
        <taxon>Parameciidae</taxon>
        <taxon>Paramecium</taxon>
    </lineage>
</organism>
<name>A0A8S1KCZ1_9CILI</name>
<comment type="caution">
    <text evidence="1">The sequence shown here is derived from an EMBL/GenBank/DDBJ whole genome shotgun (WGS) entry which is preliminary data.</text>
</comment>
<dbReference type="AlphaFoldDB" id="A0A8S1KCZ1"/>
<reference evidence="1" key="1">
    <citation type="submission" date="2021-01" db="EMBL/GenBank/DDBJ databases">
        <authorList>
            <consortium name="Genoscope - CEA"/>
            <person name="William W."/>
        </authorList>
    </citation>
    <scope>NUCLEOTIDE SEQUENCE</scope>
</reference>
<dbReference type="Proteomes" id="UP000692954">
    <property type="component" value="Unassembled WGS sequence"/>
</dbReference>
<accession>A0A8S1KCZ1</accession>
<protein>
    <submittedName>
        <fullName evidence="1">Uncharacterized protein</fullName>
    </submittedName>
</protein>
<proteinExistence type="predicted"/>
<keyword evidence="2" id="KW-1185">Reference proteome</keyword>
<gene>
    <name evidence="1" type="ORF">PSON_ATCC_30995.1.T0030413</name>
</gene>
<evidence type="ECO:0000313" key="1">
    <source>
        <dbReference type="EMBL" id="CAD8048777.1"/>
    </source>
</evidence>